<dbReference type="RefSeq" id="WP_389362357.1">
    <property type="nucleotide sequence ID" value="NZ_JBIACK010000009.1"/>
</dbReference>
<dbReference type="Proteomes" id="UP001601059">
    <property type="component" value="Unassembled WGS sequence"/>
</dbReference>
<dbReference type="PANTHER" id="PTHR37507">
    <property type="entry name" value="SPORULATION PROTEIN YDCC"/>
    <property type="match status" value="1"/>
</dbReference>
<comment type="caution">
    <text evidence="1">The sequence shown here is derived from an EMBL/GenBank/DDBJ whole genome shotgun (WGS) entry which is preliminary data.</text>
</comment>
<accession>A0ABW6KHP5</accession>
<evidence type="ECO:0000313" key="2">
    <source>
        <dbReference type="Proteomes" id="UP001601059"/>
    </source>
</evidence>
<name>A0ABW6KHP5_9BACI</name>
<dbReference type="PROSITE" id="PS51257">
    <property type="entry name" value="PROKAR_LIPOPROTEIN"/>
    <property type="match status" value="1"/>
</dbReference>
<organism evidence="1 2">
    <name type="scientific">Cytobacillus spartinae</name>
    <dbReference type="NCBI Taxonomy" id="3299023"/>
    <lineage>
        <taxon>Bacteria</taxon>
        <taxon>Bacillati</taxon>
        <taxon>Bacillota</taxon>
        <taxon>Bacilli</taxon>
        <taxon>Bacillales</taxon>
        <taxon>Bacillaceae</taxon>
        <taxon>Cytobacillus</taxon>
    </lineage>
</organism>
<sequence length="360" mass="42257">MSKTKSYLLPIILVLSILLSGCGPVNTLPNSVLETMLENSEKPTYTKYYQQTQIRTYYKGKLQSIQQSDLWEDLTTDRLRLDLIDSELGTFHTVIEKELMTLYRKGNSRVSVNNINHLMVDKSLTNKEHSIQTMESIRRTHKIRLVGEDSISNQPCYKLVATPKNQENENDLQYLWINQENWMIMKRIITEGNTTVEMTVKKFDTFRKMDNLIFQISIPEKLVYQSIPSYQKKVISLADISEKIFYLPPDEGFKPYSVNKIVSPFSGYELFYMDEDSKTIQLKIIQRNNKNASLFNPRTFKEDLMFLDSRPVSIHPILNEGMQLSWTYNDFYYELVYFSPYVTKIELQQVINRLSKYNGK</sequence>
<evidence type="ECO:0008006" key="3">
    <source>
        <dbReference type="Google" id="ProtNLM"/>
    </source>
</evidence>
<protein>
    <recommendedName>
        <fullName evidence="3">DUF4367 domain-containing protein</fullName>
    </recommendedName>
</protein>
<gene>
    <name evidence="1" type="ORF">ACFYKX_17470</name>
</gene>
<proteinExistence type="predicted"/>
<dbReference type="EMBL" id="JBIACK010000009">
    <property type="protein sequence ID" value="MFE8702390.1"/>
    <property type="molecule type" value="Genomic_DNA"/>
</dbReference>
<dbReference type="Gene3D" id="2.50.20.10">
    <property type="entry name" value="Lipoprotein localisation LolA/LolB/LppX"/>
    <property type="match status" value="1"/>
</dbReference>
<dbReference type="PANTHER" id="PTHR37507:SF2">
    <property type="entry name" value="SPORULATION PROTEIN YDCC"/>
    <property type="match status" value="1"/>
</dbReference>
<keyword evidence="2" id="KW-1185">Reference proteome</keyword>
<evidence type="ECO:0000313" key="1">
    <source>
        <dbReference type="EMBL" id="MFE8702390.1"/>
    </source>
</evidence>
<reference evidence="1 2" key="1">
    <citation type="submission" date="2024-08" db="EMBL/GenBank/DDBJ databases">
        <title>Two novel Cytobacillus novel species.</title>
        <authorList>
            <person name="Liu G."/>
        </authorList>
    </citation>
    <scope>NUCLEOTIDE SEQUENCE [LARGE SCALE GENOMIC DNA]</scope>
    <source>
        <strain evidence="1 2">FJAT-54145</strain>
    </source>
</reference>
<dbReference type="InterPro" id="IPR052944">
    <property type="entry name" value="Sporulation_related"/>
</dbReference>